<proteinExistence type="predicted"/>
<dbReference type="AlphaFoldDB" id="A0A835GJI6"/>
<dbReference type="Proteomes" id="UP000648187">
    <property type="component" value="Unassembled WGS sequence"/>
</dbReference>
<gene>
    <name evidence="1" type="ORF">HW555_003790</name>
</gene>
<comment type="caution">
    <text evidence="1">The sequence shown here is derived from an EMBL/GenBank/DDBJ whole genome shotgun (WGS) entry which is preliminary data.</text>
</comment>
<sequence>MTEICCPCSSRTTCKADTSVGGEHMQRIAYITPIAYKYQRIYVTSNFGNSYAYHFVTHSVNGHLLAGISYDNEEILVLPLVTFLIPPCTAMLCCASAVLPFIVIHVTQPELSSKITETILVVIPAFVEVLGTIETVLEHLNIVKKNI</sequence>
<dbReference type="EMBL" id="JACKWZ010000039">
    <property type="protein sequence ID" value="KAF9419791.1"/>
    <property type="molecule type" value="Genomic_DNA"/>
</dbReference>
<reference evidence="1" key="1">
    <citation type="submission" date="2020-08" db="EMBL/GenBank/DDBJ databases">
        <title>Spodoptera exigua strain:BAW_Kor-Di-RS1 Genome sequencing and assembly.</title>
        <authorList>
            <person name="Kim J."/>
            <person name="Nam H.Y."/>
            <person name="Kwon M."/>
            <person name="Choi J.H."/>
            <person name="Cho S.R."/>
            <person name="Kim G.-H."/>
        </authorList>
    </citation>
    <scope>NUCLEOTIDE SEQUENCE</scope>
    <source>
        <strain evidence="1">BAW_Kor-Di-RS1</strain>
        <tissue evidence="1">Whole-body</tissue>
    </source>
</reference>
<protein>
    <submittedName>
        <fullName evidence="1">Uncharacterized protein</fullName>
    </submittedName>
</protein>
<organism evidence="1 2">
    <name type="scientific">Spodoptera exigua</name>
    <name type="common">Beet armyworm</name>
    <name type="synonym">Noctua fulgens</name>
    <dbReference type="NCBI Taxonomy" id="7107"/>
    <lineage>
        <taxon>Eukaryota</taxon>
        <taxon>Metazoa</taxon>
        <taxon>Ecdysozoa</taxon>
        <taxon>Arthropoda</taxon>
        <taxon>Hexapoda</taxon>
        <taxon>Insecta</taxon>
        <taxon>Pterygota</taxon>
        <taxon>Neoptera</taxon>
        <taxon>Endopterygota</taxon>
        <taxon>Lepidoptera</taxon>
        <taxon>Glossata</taxon>
        <taxon>Ditrysia</taxon>
        <taxon>Noctuoidea</taxon>
        <taxon>Noctuidae</taxon>
        <taxon>Amphipyrinae</taxon>
        <taxon>Spodoptera</taxon>
    </lineage>
</organism>
<evidence type="ECO:0000313" key="1">
    <source>
        <dbReference type="EMBL" id="KAF9419791.1"/>
    </source>
</evidence>
<evidence type="ECO:0000313" key="2">
    <source>
        <dbReference type="Proteomes" id="UP000648187"/>
    </source>
</evidence>
<accession>A0A835GJI6</accession>
<name>A0A835GJI6_SPOEX</name>
<keyword evidence="2" id="KW-1185">Reference proteome</keyword>